<reference evidence="10 11" key="1">
    <citation type="submission" date="2019-08" db="EMBL/GenBank/DDBJ databases">
        <title>Genomes sequence of Algoriphagus aquimarinus ACAM450.</title>
        <authorList>
            <person name="Bowman J.P."/>
        </authorList>
    </citation>
    <scope>NUCLEOTIDE SEQUENCE [LARGE SCALE GENOMIC DNA]</scope>
    <source>
        <strain evidence="10 11">ACAM 450</strain>
    </source>
</reference>
<dbReference type="EMBL" id="VORW01000002">
    <property type="protein sequence ID" value="TXE13541.1"/>
    <property type="molecule type" value="Genomic_DNA"/>
</dbReference>
<evidence type="ECO:0000256" key="8">
    <source>
        <dbReference type="ARBA" id="ARBA00072277"/>
    </source>
</evidence>
<dbReference type="AlphaFoldDB" id="A0A5C7AYD7"/>
<dbReference type="OrthoDB" id="9791276at2"/>
<dbReference type="CDD" id="cd01011">
    <property type="entry name" value="nicotinamidase"/>
    <property type="match status" value="1"/>
</dbReference>
<dbReference type="InterPro" id="IPR036380">
    <property type="entry name" value="Isochorismatase-like_sf"/>
</dbReference>
<dbReference type="PANTHER" id="PTHR11080:SF2">
    <property type="entry name" value="LD05707P"/>
    <property type="match status" value="1"/>
</dbReference>
<dbReference type="PANTHER" id="PTHR11080">
    <property type="entry name" value="PYRAZINAMIDASE/NICOTINAMIDASE"/>
    <property type="match status" value="1"/>
</dbReference>
<dbReference type="NCBIfam" id="NF008623">
    <property type="entry name" value="PRK11609.1"/>
    <property type="match status" value="1"/>
</dbReference>
<evidence type="ECO:0000259" key="9">
    <source>
        <dbReference type="Pfam" id="PF00857"/>
    </source>
</evidence>
<dbReference type="GO" id="GO:0008936">
    <property type="term" value="F:nicotinamidase activity"/>
    <property type="evidence" value="ECO:0007669"/>
    <property type="project" value="UniProtKB-EC"/>
</dbReference>
<dbReference type="SUPFAM" id="SSF52499">
    <property type="entry name" value="Isochorismatase-like hydrolases"/>
    <property type="match status" value="1"/>
</dbReference>
<comment type="caution">
    <text evidence="10">The sequence shown here is derived from an EMBL/GenBank/DDBJ whole genome shotgun (WGS) entry which is preliminary data.</text>
</comment>
<keyword evidence="4 10" id="KW-0378">Hydrolase</keyword>
<dbReference type="Gene3D" id="3.40.50.850">
    <property type="entry name" value="Isochorismatase-like"/>
    <property type="match status" value="1"/>
</dbReference>
<comment type="pathway">
    <text evidence="5">Cofactor biosynthesis; nicotinate biosynthesis; nicotinate from nicotinamide: step 1/1.</text>
</comment>
<sequence length="212" mass="23164">MAMNLKNSALLIVDVQNDFLPGGGALAVTRGDEVIPVINALQEKFNFIVATQDFHPEDHGSFAVNHEGKKVGDTIELNGLSQFLWPVHCVQGSEGAEFHEELNPLRWTAIFQKGTNPEVDSYSGFFDNARREDTGLGDFLQNEGIMNVFVTGLAQDYCVKFTALDSVSLGFKTYLIMDATKAVNVHAVDGDKALEEMKKAGVILIESTVILA</sequence>
<dbReference type="RefSeq" id="WP_146915740.1">
    <property type="nucleotide sequence ID" value="NZ_VORW01000002.1"/>
</dbReference>
<dbReference type="Proteomes" id="UP000321935">
    <property type="component" value="Unassembled WGS sequence"/>
</dbReference>
<evidence type="ECO:0000313" key="11">
    <source>
        <dbReference type="Proteomes" id="UP000321935"/>
    </source>
</evidence>
<organism evidence="10 11">
    <name type="scientific">Algoriphagus aquimarinus</name>
    <dbReference type="NCBI Taxonomy" id="237018"/>
    <lineage>
        <taxon>Bacteria</taxon>
        <taxon>Pseudomonadati</taxon>
        <taxon>Bacteroidota</taxon>
        <taxon>Cytophagia</taxon>
        <taxon>Cytophagales</taxon>
        <taxon>Cyclobacteriaceae</taxon>
        <taxon>Algoriphagus</taxon>
    </lineage>
</organism>
<evidence type="ECO:0000256" key="2">
    <source>
        <dbReference type="ARBA" id="ARBA00022642"/>
    </source>
</evidence>
<dbReference type="FunFam" id="3.40.50.850:FF:000006">
    <property type="entry name" value="Bifunctional pyrazinamidase/nicotinamidase"/>
    <property type="match status" value="1"/>
</dbReference>
<dbReference type="InterPro" id="IPR052347">
    <property type="entry name" value="Isochorismatase_Nicotinamidase"/>
</dbReference>
<name>A0A5C7AYD7_9BACT</name>
<keyword evidence="2" id="KW-0662">Pyridine nucleotide biosynthesis</keyword>
<proteinExistence type="inferred from homology"/>
<dbReference type="Pfam" id="PF00857">
    <property type="entry name" value="Isochorismatase"/>
    <property type="match status" value="1"/>
</dbReference>
<evidence type="ECO:0000256" key="6">
    <source>
        <dbReference type="ARBA" id="ARBA00039017"/>
    </source>
</evidence>
<keyword evidence="3" id="KW-0479">Metal-binding</keyword>
<evidence type="ECO:0000313" key="10">
    <source>
        <dbReference type="EMBL" id="TXE13541.1"/>
    </source>
</evidence>
<accession>A0A5C7AYD7</accession>
<evidence type="ECO:0000256" key="1">
    <source>
        <dbReference type="ARBA" id="ARBA00006336"/>
    </source>
</evidence>
<evidence type="ECO:0000256" key="7">
    <source>
        <dbReference type="ARBA" id="ARBA00043224"/>
    </source>
</evidence>
<dbReference type="EC" id="3.5.1.19" evidence="6"/>
<dbReference type="GO" id="GO:0046872">
    <property type="term" value="F:metal ion binding"/>
    <property type="evidence" value="ECO:0007669"/>
    <property type="project" value="UniProtKB-KW"/>
</dbReference>
<comment type="similarity">
    <text evidence="1">Belongs to the isochorismatase family.</text>
</comment>
<feature type="domain" description="Isochorismatase-like" evidence="9">
    <location>
        <begin position="8"/>
        <end position="207"/>
    </location>
</feature>
<evidence type="ECO:0000256" key="5">
    <source>
        <dbReference type="ARBA" id="ARBA00037900"/>
    </source>
</evidence>
<dbReference type="InterPro" id="IPR000868">
    <property type="entry name" value="Isochorismatase-like_dom"/>
</dbReference>
<dbReference type="GO" id="GO:0019363">
    <property type="term" value="P:pyridine nucleotide biosynthetic process"/>
    <property type="evidence" value="ECO:0007669"/>
    <property type="project" value="UniProtKB-KW"/>
</dbReference>
<evidence type="ECO:0000256" key="4">
    <source>
        <dbReference type="ARBA" id="ARBA00022801"/>
    </source>
</evidence>
<gene>
    <name evidence="10" type="primary">pncA</name>
    <name evidence="10" type="ORF">ESV85_06090</name>
</gene>
<protein>
    <recommendedName>
        <fullName evidence="8">Nicotinamidase</fullName>
        <ecNumber evidence="6">3.5.1.19</ecNumber>
    </recommendedName>
    <alternativeName>
        <fullName evidence="7">Nicotinamide deamidase</fullName>
    </alternativeName>
</protein>
<evidence type="ECO:0000256" key="3">
    <source>
        <dbReference type="ARBA" id="ARBA00022723"/>
    </source>
</evidence>